<evidence type="ECO:0000256" key="2">
    <source>
        <dbReference type="ARBA" id="ARBA00022801"/>
    </source>
</evidence>
<organism evidence="6 7">
    <name type="scientific">Epilithonimonas vandammei</name>
    <dbReference type="NCBI Taxonomy" id="2487072"/>
    <lineage>
        <taxon>Bacteria</taxon>
        <taxon>Pseudomonadati</taxon>
        <taxon>Bacteroidota</taxon>
        <taxon>Flavobacteriia</taxon>
        <taxon>Flavobacteriales</taxon>
        <taxon>Weeksellaceae</taxon>
        <taxon>Chryseobacterium group</taxon>
        <taxon>Epilithonimonas</taxon>
    </lineage>
</organism>
<evidence type="ECO:0000313" key="7">
    <source>
        <dbReference type="Proteomes" id="UP000281810"/>
    </source>
</evidence>
<dbReference type="Gene3D" id="3.40.50.300">
    <property type="entry name" value="P-loop containing nucleotide triphosphate hydrolases"/>
    <property type="match status" value="2"/>
</dbReference>
<dbReference type="Proteomes" id="UP000281810">
    <property type="component" value="Chromosome"/>
</dbReference>
<dbReference type="SUPFAM" id="SSF52540">
    <property type="entry name" value="P-loop containing nucleoside triphosphate hydrolases"/>
    <property type="match status" value="1"/>
</dbReference>
<feature type="domain" description="Helicase ATP-binding" evidence="5">
    <location>
        <begin position="310"/>
        <end position="462"/>
    </location>
</feature>
<reference evidence="7" key="1">
    <citation type="submission" date="2018-11" db="EMBL/GenBank/DDBJ databases">
        <title>Proposal to divide the Flavobacteriaceae and reorganize its genera based on Amino Acid Identity values calculated from whole genome sequences.</title>
        <authorList>
            <person name="Nicholson A.C."/>
            <person name="Gulvik C.A."/>
            <person name="Whitney A.M."/>
            <person name="Humrighouse B.W."/>
            <person name="Bell M."/>
            <person name="Holmes B."/>
            <person name="Steigerwalt A.B."/>
            <person name="Villarma A."/>
            <person name="Sheth M."/>
            <person name="Batra D."/>
            <person name="Pryor J."/>
            <person name="Bernardet J.-F."/>
            <person name="Hugo C."/>
            <person name="Kampfer P."/>
            <person name="Newman J.D."/>
            <person name="McQuiston J.R."/>
        </authorList>
    </citation>
    <scope>NUCLEOTIDE SEQUENCE [LARGE SCALE GENOMIC DNA]</scope>
    <source>
        <strain evidence="7">F5649</strain>
    </source>
</reference>
<dbReference type="InterPro" id="IPR050474">
    <property type="entry name" value="Hel308_SKI2-like"/>
</dbReference>
<dbReference type="InterPro" id="IPR027417">
    <property type="entry name" value="P-loop_NTPase"/>
</dbReference>
<dbReference type="AlphaFoldDB" id="A0A3G8Y6B9"/>
<dbReference type="RefSeq" id="WP_124803649.1">
    <property type="nucleotide sequence ID" value="NZ_CP034161.1"/>
</dbReference>
<dbReference type="OrthoDB" id="9815222at2"/>
<dbReference type="InterPro" id="IPR001650">
    <property type="entry name" value="Helicase_C-like"/>
</dbReference>
<evidence type="ECO:0000259" key="5">
    <source>
        <dbReference type="PROSITE" id="PS51192"/>
    </source>
</evidence>
<protein>
    <submittedName>
        <fullName evidence="6">DEAD/DEAH box helicase</fullName>
    </submittedName>
</protein>
<keyword evidence="7" id="KW-1185">Reference proteome</keyword>
<keyword evidence="3 6" id="KW-0347">Helicase</keyword>
<keyword evidence="2" id="KW-0378">Hydrolase</keyword>
<sequence length="1041" mass="118663">MKDILQYVLHDDEIRSYVQDRKLAFLKGELGYSIPYNTPDIDRKILKIEYLLLNKVLTDYTESIEDSLYDIAYSLLKSYDIKSEYFIDLFEEFFGLISIDPYSLYYFYIASLGLKGDNTIRVRLDLKEYIAKDYDEFENWQEIVSNKTFEAFILLVRKDNGYADIRHSLELIADLKTSQKEFESEYLRQIHDYPEEIESAELLLGWYHISKTITETADYLTMGYSYKGKLESEIRIHSEVAKKLFSNYPKLQSIVNIMEYNLILLQNNSIWYSTDAIQIKKLKDFCIAKSQSEKAIIDLLPSQRDAINMSLLDIAASVTVVEMPTSAGKTLLAEFNIIVTKALNSDSKIVYVVPTRALVNQVYYDLKSDFEGLNFSIEKTSGAIEVDPSEEALLQERIDILVSTPEKLDLLIRRNHQSVSDVALFVIDEAHMIQNGSRGTRLELLLAILKRERPSSKFMFLSPFLKDSASTIADWMGGNKIKTPIRINWKPAEKLLIGIKQKGNFKKFEQTLLPSAYSLLSDENKLEDVELDFVLTGQPKEKYIEFTAKRYGAANKSILYLRQGSGMVDKRAEFLYNTLPETEVSDSIELVRKFIIDEVGKETILTKVLKKKIALHHAGLSDETKLLIEHLIREKEIEHIFATSTLAEGVNFPVSAVYFDSYRKGDTKLSTSDFWNIAGRAGRTLVDNYGKLIFPFNSKGNIESAKSLIQESSKGIASMLLELMINADNILEALGAVESQIFKLAYKYSNSLEPLVQYLIHVLNHSGNESVLEISDLFKDSLGYYQLESSDKQKFIDICKMIYLELQEKFNPGTLSFADKTGFSVPSVLEIMKDENRKNPAIAAPESWNPDNLFNFRTDYLKEKIKVIAKLKETGLGTDSHSNTFNEEAVAKVLISWVKGDQLFEVSSHHPTFANNTDEADRINTFVKYINNTRFKASWGLGALEGIVTSNSDDLNDNSYIPSMVYYGVDNEQALLMRMAGIPRRLAKSISKIIPKNETLSLTQIRSKISNLTTDEWQSVVPVGSRLNGEDWKRLSEILVK</sequence>
<dbReference type="InterPro" id="IPR011545">
    <property type="entry name" value="DEAD/DEAH_box_helicase_dom"/>
</dbReference>
<dbReference type="SMART" id="SM00487">
    <property type="entry name" value="DEXDc"/>
    <property type="match status" value="1"/>
</dbReference>
<dbReference type="GO" id="GO:0016787">
    <property type="term" value="F:hydrolase activity"/>
    <property type="evidence" value="ECO:0007669"/>
    <property type="project" value="UniProtKB-KW"/>
</dbReference>
<keyword evidence="1" id="KW-0547">Nucleotide-binding</keyword>
<dbReference type="SMART" id="SM00490">
    <property type="entry name" value="HELICc"/>
    <property type="match status" value="1"/>
</dbReference>
<dbReference type="PANTHER" id="PTHR47961:SF10">
    <property type="entry name" value="ATP-DEPENDENT DNA HELICASE HEL308"/>
    <property type="match status" value="1"/>
</dbReference>
<proteinExistence type="predicted"/>
<dbReference type="GO" id="GO:0004386">
    <property type="term" value="F:helicase activity"/>
    <property type="evidence" value="ECO:0007669"/>
    <property type="project" value="UniProtKB-KW"/>
</dbReference>
<dbReference type="PROSITE" id="PS51192">
    <property type="entry name" value="HELICASE_ATP_BIND_1"/>
    <property type="match status" value="1"/>
</dbReference>
<dbReference type="CDD" id="cd17921">
    <property type="entry name" value="DEXHc_Ski2"/>
    <property type="match status" value="1"/>
</dbReference>
<evidence type="ECO:0000256" key="4">
    <source>
        <dbReference type="ARBA" id="ARBA00022840"/>
    </source>
</evidence>
<accession>A0A3G8Y6B9</accession>
<dbReference type="EMBL" id="CP034161">
    <property type="protein sequence ID" value="AZI40888.1"/>
    <property type="molecule type" value="Genomic_DNA"/>
</dbReference>
<name>A0A3G8Y6B9_9FLAO</name>
<dbReference type="GO" id="GO:0003676">
    <property type="term" value="F:nucleic acid binding"/>
    <property type="evidence" value="ECO:0007669"/>
    <property type="project" value="InterPro"/>
</dbReference>
<dbReference type="GO" id="GO:0005524">
    <property type="term" value="F:ATP binding"/>
    <property type="evidence" value="ECO:0007669"/>
    <property type="project" value="UniProtKB-KW"/>
</dbReference>
<evidence type="ECO:0000256" key="1">
    <source>
        <dbReference type="ARBA" id="ARBA00022741"/>
    </source>
</evidence>
<dbReference type="PANTHER" id="PTHR47961">
    <property type="entry name" value="DNA POLYMERASE THETA, PUTATIVE (AFU_ORTHOLOGUE AFUA_1G05260)-RELATED"/>
    <property type="match status" value="1"/>
</dbReference>
<evidence type="ECO:0000313" key="6">
    <source>
        <dbReference type="EMBL" id="AZI40888.1"/>
    </source>
</evidence>
<dbReference type="InterPro" id="IPR014001">
    <property type="entry name" value="Helicase_ATP-bd"/>
</dbReference>
<evidence type="ECO:0000256" key="3">
    <source>
        <dbReference type="ARBA" id="ARBA00022806"/>
    </source>
</evidence>
<keyword evidence="4" id="KW-0067">ATP-binding</keyword>
<dbReference type="Pfam" id="PF00270">
    <property type="entry name" value="DEAD"/>
    <property type="match status" value="1"/>
</dbReference>
<gene>
    <name evidence="6" type="ORF">EIB74_13395</name>
</gene>